<evidence type="ECO:0000256" key="1">
    <source>
        <dbReference type="ARBA" id="ARBA00004141"/>
    </source>
</evidence>
<dbReference type="AlphaFoldDB" id="A0A2P2QP50"/>
<comment type="similarity">
    <text evidence="2">Belongs to the TMEM45 family.</text>
</comment>
<sequence length="321" mass="35875">MGSLLGHVLPGLGFFLLGLWHLINNIKLYCLQPNNYASAPWFPTPKLRHLELLFIILGSSISVSFELFIGPSRHHPFDADGTIPSYHLRNFEHSGISMFFIVYAAFAIHLDRVIPKSQAQFGQNLTLLIAAVAFGQELFLFHVHSTDHRGIEGQYHLLFQILITISLVTTLMGIGLPRSFLVSFVRSVSILFQGLWMILTGFMIWTPDFAPKGCTLFNDDGHKVVTCESPEALSRAKSLINILFSSLVTLVTIFSVHFYLALAKLYGQNMEHPYSSLPKELGELQEEAIDLVESPKKEDGLGDPKSVIHVGKGFVPLDLER</sequence>
<dbReference type="EMBL" id="GGEC01088269">
    <property type="protein sequence ID" value="MBX68753.1"/>
    <property type="molecule type" value="Transcribed_RNA"/>
</dbReference>
<evidence type="ECO:0000256" key="5">
    <source>
        <dbReference type="ARBA" id="ARBA00023136"/>
    </source>
</evidence>
<protein>
    <recommendedName>
        <fullName evidence="8">Transmembrane protein 45A</fullName>
    </recommendedName>
</protein>
<reference evidence="7" key="1">
    <citation type="submission" date="2018-02" db="EMBL/GenBank/DDBJ databases">
        <title>Rhizophora mucronata_Transcriptome.</title>
        <authorList>
            <person name="Meera S.P."/>
            <person name="Sreeshan A."/>
            <person name="Augustine A."/>
        </authorList>
    </citation>
    <scope>NUCLEOTIDE SEQUENCE</scope>
    <source>
        <tissue evidence="7">Leaf</tissue>
    </source>
</reference>
<feature type="transmembrane region" description="Helical" evidence="6">
    <location>
        <begin position="52"/>
        <end position="71"/>
    </location>
</feature>
<dbReference type="GO" id="GO:0016020">
    <property type="term" value="C:membrane"/>
    <property type="evidence" value="ECO:0007669"/>
    <property type="project" value="UniProtKB-SubCell"/>
</dbReference>
<dbReference type="PANTHER" id="PTHR46285">
    <property type="entry name" value="PROTEINASE INHIBITOR I4, SERPIN (DUF716)-RELATED"/>
    <property type="match status" value="1"/>
</dbReference>
<evidence type="ECO:0000256" key="4">
    <source>
        <dbReference type="ARBA" id="ARBA00022989"/>
    </source>
</evidence>
<evidence type="ECO:0000256" key="3">
    <source>
        <dbReference type="ARBA" id="ARBA00022692"/>
    </source>
</evidence>
<evidence type="ECO:0000256" key="2">
    <source>
        <dbReference type="ARBA" id="ARBA00006948"/>
    </source>
</evidence>
<organism evidence="7">
    <name type="scientific">Rhizophora mucronata</name>
    <name type="common">Asiatic mangrove</name>
    <dbReference type="NCBI Taxonomy" id="61149"/>
    <lineage>
        <taxon>Eukaryota</taxon>
        <taxon>Viridiplantae</taxon>
        <taxon>Streptophyta</taxon>
        <taxon>Embryophyta</taxon>
        <taxon>Tracheophyta</taxon>
        <taxon>Spermatophyta</taxon>
        <taxon>Magnoliopsida</taxon>
        <taxon>eudicotyledons</taxon>
        <taxon>Gunneridae</taxon>
        <taxon>Pentapetalae</taxon>
        <taxon>rosids</taxon>
        <taxon>fabids</taxon>
        <taxon>Malpighiales</taxon>
        <taxon>Rhizophoraceae</taxon>
        <taxon>Rhizophora</taxon>
    </lineage>
</organism>
<keyword evidence="4 6" id="KW-1133">Transmembrane helix</keyword>
<evidence type="ECO:0008006" key="8">
    <source>
        <dbReference type="Google" id="ProtNLM"/>
    </source>
</evidence>
<dbReference type="InterPro" id="IPR006904">
    <property type="entry name" value="DUF716"/>
</dbReference>
<feature type="transmembrane region" description="Helical" evidence="6">
    <location>
        <begin position="188"/>
        <end position="206"/>
    </location>
</feature>
<evidence type="ECO:0000313" key="7">
    <source>
        <dbReference type="EMBL" id="MBX68753.1"/>
    </source>
</evidence>
<feature type="transmembrane region" description="Helical" evidence="6">
    <location>
        <begin position="91"/>
        <end position="110"/>
    </location>
</feature>
<accession>A0A2P2QP50</accession>
<evidence type="ECO:0000256" key="6">
    <source>
        <dbReference type="SAM" id="Phobius"/>
    </source>
</evidence>
<name>A0A2P2QP50_RHIMU</name>
<feature type="transmembrane region" description="Helical" evidence="6">
    <location>
        <begin position="12"/>
        <end position="31"/>
    </location>
</feature>
<feature type="transmembrane region" description="Helical" evidence="6">
    <location>
        <begin position="239"/>
        <end position="262"/>
    </location>
</feature>
<keyword evidence="3 6" id="KW-0812">Transmembrane</keyword>
<feature type="transmembrane region" description="Helical" evidence="6">
    <location>
        <begin position="155"/>
        <end position="176"/>
    </location>
</feature>
<proteinExistence type="inferred from homology"/>
<feature type="transmembrane region" description="Helical" evidence="6">
    <location>
        <begin position="122"/>
        <end position="143"/>
    </location>
</feature>
<dbReference type="Pfam" id="PF04819">
    <property type="entry name" value="DUF716"/>
    <property type="match status" value="1"/>
</dbReference>
<comment type="subcellular location">
    <subcellularLocation>
        <location evidence="1">Membrane</location>
        <topology evidence="1">Multi-pass membrane protein</topology>
    </subcellularLocation>
</comment>
<keyword evidence="5 6" id="KW-0472">Membrane</keyword>
<dbReference type="PANTHER" id="PTHR46285:SF8">
    <property type="entry name" value="PLANT VIRAL-RESPONSE FAMILY PROTEIN"/>
    <property type="match status" value="1"/>
</dbReference>